<reference evidence="2 3" key="1">
    <citation type="submission" date="2017-02" db="EMBL/GenBank/DDBJ databases">
        <title>Complete genome sequences of Mycobacterium kansasii strains isolated from rhesus macaques.</title>
        <authorList>
            <person name="Panda A."/>
            <person name="Nagaraj S."/>
            <person name="Zhao X."/>
            <person name="Tettelin H."/>
            <person name="Detolla L.J."/>
        </authorList>
    </citation>
    <scope>NUCLEOTIDE SEQUENCE [LARGE SCALE GENOMIC DNA]</scope>
    <source>
        <strain evidence="2 3">11-3813</strain>
    </source>
</reference>
<evidence type="ECO:0000313" key="2">
    <source>
        <dbReference type="EMBL" id="OOK68795.1"/>
    </source>
</evidence>
<accession>A0A1V3WPA7</accession>
<organism evidence="2 3">
    <name type="scientific">Mycobacterium kansasii</name>
    <dbReference type="NCBI Taxonomy" id="1768"/>
    <lineage>
        <taxon>Bacteria</taxon>
        <taxon>Bacillati</taxon>
        <taxon>Actinomycetota</taxon>
        <taxon>Actinomycetes</taxon>
        <taxon>Mycobacteriales</taxon>
        <taxon>Mycobacteriaceae</taxon>
        <taxon>Mycobacterium</taxon>
    </lineage>
</organism>
<dbReference type="AlphaFoldDB" id="A0A1V3WPA7"/>
<protein>
    <submittedName>
        <fullName evidence="2">Uncharacterized protein</fullName>
    </submittedName>
</protein>
<evidence type="ECO:0000313" key="3">
    <source>
        <dbReference type="Proteomes" id="UP000189229"/>
    </source>
</evidence>
<dbReference type="EMBL" id="MVBM01000007">
    <property type="protein sequence ID" value="OOK68795.1"/>
    <property type="molecule type" value="Genomic_DNA"/>
</dbReference>
<name>A0A1V3WPA7_MYCKA</name>
<gene>
    <name evidence="2" type="ORF">BZL30_6857</name>
</gene>
<comment type="caution">
    <text evidence="2">The sequence shown here is derived from an EMBL/GenBank/DDBJ whole genome shotgun (WGS) entry which is preliminary data.</text>
</comment>
<dbReference type="Proteomes" id="UP000189229">
    <property type="component" value="Unassembled WGS sequence"/>
</dbReference>
<proteinExistence type="predicted"/>
<sequence>MAAAEGLCWVFRELTGKRSSSSSVAGRQRLDRGPRPRNRAM</sequence>
<feature type="region of interest" description="Disordered" evidence="1">
    <location>
        <begin position="17"/>
        <end position="41"/>
    </location>
</feature>
<evidence type="ECO:0000256" key="1">
    <source>
        <dbReference type="SAM" id="MobiDB-lite"/>
    </source>
</evidence>